<evidence type="ECO:0000313" key="2">
    <source>
        <dbReference type="Proteomes" id="UP001652621"/>
    </source>
</evidence>
<dbReference type="Pfam" id="PF15328">
    <property type="entry name" value="GCOM2"/>
    <property type="match status" value="1"/>
</dbReference>
<dbReference type="VEuPathDB" id="VectorBase:MDOA007619"/>
<dbReference type="PANTHER" id="PTHR23171">
    <property type="entry name" value="GDOWN1"/>
    <property type="match status" value="1"/>
</dbReference>
<sequence length="491" mass="56003">MFCFYFISCARPLLLTEQFHYFRKYFENNLLLRTIVLGSKFYINTMATIPRPTLNRIPGMPIAKKEVHVKDLTKLTQLELLDIKEREAKLLANKAKLQKLPDKGKRIQDFYDKVVAELDRRSNVDEAAKMFSGLNIASKGQKTLNEMEWRGRIGAIEEDHNPLDDVLDSDDELEMDPLRIIAQKQMHERKVKIEKPEPKLITEEDLKEIESFKSNSPDSGINADNNVGDSHGSATTEGGENINNETIPTESIEKDKTTVSNDKEGPGSNDNDMEDNEAIDAEIVSIDIRAKLESLKPKLESLNNSLNSSLNNSRPSSSLSQVELDPHVHYLVEKTELHAASQKKEKFLPFRTTKSNVHDPNKERERKKGKHWEITAATPPPIQHNAAQLLSLMDSVEIQAEYLQRLKELQEKQATERLAAKLKRMEKIKMKLPHEDALKSNPSFTNYRSKESTAKRTTNQIEGDQTFNEEDEVTDPLDEEKSSGVNYTVYD</sequence>
<dbReference type="VEuPathDB" id="VectorBase:MDOMA2_010701"/>
<accession>A0A9J7I402</accession>
<proteinExistence type="predicted"/>
<gene>
    <name evidence="3" type="primary">LOC101889250</name>
</gene>
<evidence type="ECO:0000313" key="3">
    <source>
        <dbReference type="RefSeq" id="XP_005185943.2"/>
    </source>
</evidence>
<dbReference type="GeneID" id="101889250"/>
<keyword evidence="2" id="KW-1185">Reference proteome</keyword>
<feature type="region of interest" description="Disordered" evidence="1">
    <location>
        <begin position="437"/>
        <end position="491"/>
    </location>
</feature>
<feature type="compositionally biased region" description="Basic and acidic residues" evidence="1">
    <location>
        <begin position="251"/>
        <end position="265"/>
    </location>
</feature>
<dbReference type="OrthoDB" id="2408655at2759"/>
<feature type="compositionally biased region" description="Polar residues" evidence="1">
    <location>
        <begin position="212"/>
        <end position="249"/>
    </location>
</feature>
<protein>
    <submittedName>
        <fullName evidence="3">Uncharacterized protein LOC101889250</fullName>
    </submittedName>
</protein>
<feature type="compositionally biased region" description="Polar residues" evidence="1">
    <location>
        <begin position="455"/>
        <end position="466"/>
    </location>
</feature>
<dbReference type="PRINTS" id="PR02085">
    <property type="entry name" value="POLR2GRINL1"/>
</dbReference>
<feature type="region of interest" description="Disordered" evidence="1">
    <location>
        <begin position="212"/>
        <end position="276"/>
    </location>
</feature>
<dbReference type="STRING" id="7370.A0A1I8MR64"/>
<dbReference type="RefSeq" id="XP_005185943.2">
    <property type="nucleotide sequence ID" value="XM_005185886.4"/>
</dbReference>
<dbReference type="Proteomes" id="UP001652621">
    <property type="component" value="Unplaced"/>
</dbReference>
<dbReference type="eggNOG" id="ENOG502S3HI">
    <property type="taxonomic scope" value="Eukaryota"/>
</dbReference>
<dbReference type="PANTHER" id="PTHR23171:SF13">
    <property type="entry name" value="DNA-DIRECTED RNA POLYMERASE II SUBUNIT GRINL1A"/>
    <property type="match status" value="1"/>
</dbReference>
<organism evidence="2 3">
    <name type="scientific">Musca domestica</name>
    <name type="common">House fly</name>
    <dbReference type="NCBI Taxonomy" id="7370"/>
    <lineage>
        <taxon>Eukaryota</taxon>
        <taxon>Metazoa</taxon>
        <taxon>Ecdysozoa</taxon>
        <taxon>Arthropoda</taxon>
        <taxon>Hexapoda</taxon>
        <taxon>Insecta</taxon>
        <taxon>Pterygota</taxon>
        <taxon>Neoptera</taxon>
        <taxon>Endopterygota</taxon>
        <taxon>Diptera</taxon>
        <taxon>Brachycera</taxon>
        <taxon>Muscomorpha</taxon>
        <taxon>Muscoidea</taxon>
        <taxon>Muscidae</taxon>
        <taxon>Musca</taxon>
    </lineage>
</organism>
<evidence type="ECO:0000256" key="1">
    <source>
        <dbReference type="SAM" id="MobiDB-lite"/>
    </source>
</evidence>
<name>A0A9J7I402_MUSDO</name>
<reference evidence="3" key="1">
    <citation type="submission" date="2025-08" db="UniProtKB">
        <authorList>
            <consortium name="RefSeq"/>
        </authorList>
    </citation>
    <scope>IDENTIFICATION</scope>
    <source>
        <strain evidence="3">Aabys</strain>
        <tissue evidence="3">Whole body</tissue>
    </source>
</reference>
<dbReference type="InterPro" id="IPR026213">
    <property type="entry name" value="GRINL1"/>
</dbReference>
<feature type="compositionally biased region" description="Acidic residues" evidence="1">
    <location>
        <begin position="467"/>
        <end position="478"/>
    </location>
</feature>
<dbReference type="InterPro" id="IPR051375">
    <property type="entry name" value="Tuftelin_GRINL1A/MYZAP/CCD68"/>
</dbReference>